<dbReference type="SUPFAM" id="SSF63433">
    <property type="entry name" value="Fumarylacetoacetate hydrolase, FAH, N-terminal domain"/>
    <property type="match status" value="1"/>
</dbReference>
<dbReference type="GO" id="GO:0006572">
    <property type="term" value="P:L-tyrosine catabolic process"/>
    <property type="evidence" value="ECO:0007669"/>
    <property type="project" value="UniProtKB-KW"/>
</dbReference>
<dbReference type="Pfam" id="PF01557">
    <property type="entry name" value="FAA_hydrolase"/>
    <property type="match status" value="1"/>
</dbReference>
<evidence type="ECO:0000256" key="12">
    <source>
        <dbReference type="PIRSR" id="PIRSR605959-2"/>
    </source>
</evidence>
<comment type="pathway">
    <text evidence="3">Amino-acid degradation; L-phenylalanine degradation; acetoacetate and fumarate from L-phenylalanine: step 6/6.</text>
</comment>
<evidence type="ECO:0000256" key="2">
    <source>
        <dbReference type="ARBA" id="ARBA00001946"/>
    </source>
</evidence>
<evidence type="ECO:0000256" key="9">
    <source>
        <dbReference type="ARBA" id="ARBA00022878"/>
    </source>
</evidence>
<feature type="domain" description="Fumarylacetoacetase-like C-terminal" evidence="14">
    <location>
        <begin position="104"/>
        <end position="379"/>
    </location>
</feature>
<feature type="binding site" evidence="13">
    <location>
        <position position="230"/>
    </location>
    <ligand>
        <name>Mg(2+)</name>
        <dbReference type="ChEBI" id="CHEBI:18420"/>
    </ligand>
</feature>
<feature type="binding site" evidence="13">
    <location>
        <position position="104"/>
    </location>
    <ligand>
        <name>Ca(2+)</name>
        <dbReference type="ChEBI" id="CHEBI:29108"/>
    </ligand>
</feature>
<dbReference type="InterPro" id="IPR015377">
    <property type="entry name" value="Fumarylacetoacetase_N"/>
</dbReference>
<keyword evidence="6 16" id="KW-0378">Hydrolase</keyword>
<evidence type="ECO:0000256" key="11">
    <source>
        <dbReference type="PIRSR" id="PIRSR605959-1"/>
    </source>
</evidence>
<feature type="binding site" evidence="13">
    <location>
        <position position="234"/>
    </location>
    <ligand>
        <name>Mg(2+)</name>
        <dbReference type="ChEBI" id="CHEBI:18420"/>
    </ligand>
</feature>
<dbReference type="SUPFAM" id="SSF56529">
    <property type="entry name" value="FAH"/>
    <property type="match status" value="1"/>
</dbReference>
<evidence type="ECO:0000256" key="4">
    <source>
        <dbReference type="ARBA" id="ARBA00012094"/>
    </source>
</evidence>
<dbReference type="GO" id="GO:0046872">
    <property type="term" value="F:metal ion binding"/>
    <property type="evidence" value="ECO:0007669"/>
    <property type="project" value="UniProtKB-KW"/>
</dbReference>
<reference evidence="16" key="1">
    <citation type="submission" date="2020-09" db="EMBL/GenBank/DDBJ databases">
        <authorList>
            <person name="Kim M.K."/>
        </authorList>
    </citation>
    <scope>NUCLEOTIDE SEQUENCE</scope>
    <source>
        <strain evidence="16">BT702</strain>
    </source>
</reference>
<dbReference type="PANTHER" id="PTHR43069">
    <property type="entry name" value="FUMARYLACETOACETASE"/>
    <property type="match status" value="1"/>
</dbReference>
<organism evidence="16 17">
    <name type="scientific">Spirosoma profusum</name>
    <dbReference type="NCBI Taxonomy" id="2771354"/>
    <lineage>
        <taxon>Bacteria</taxon>
        <taxon>Pseudomonadati</taxon>
        <taxon>Bacteroidota</taxon>
        <taxon>Cytophagia</taxon>
        <taxon>Cytophagales</taxon>
        <taxon>Cytophagaceae</taxon>
        <taxon>Spirosoma</taxon>
    </lineage>
</organism>
<evidence type="ECO:0000259" key="15">
    <source>
        <dbReference type="Pfam" id="PF09298"/>
    </source>
</evidence>
<feature type="active site" description="Proton acceptor" evidence="11">
    <location>
        <position position="111"/>
    </location>
</feature>
<gene>
    <name evidence="16" type="primary">fahA</name>
    <name evidence="16" type="ORF">IC229_20210</name>
</gene>
<comment type="caution">
    <text evidence="16">The sequence shown here is derived from an EMBL/GenBank/DDBJ whole genome shotgun (WGS) entry which is preliminary data.</text>
</comment>
<evidence type="ECO:0000313" key="16">
    <source>
        <dbReference type="EMBL" id="MBD2702981.1"/>
    </source>
</evidence>
<feature type="binding site" evidence="12">
    <location>
        <position position="120"/>
    </location>
    <ligand>
        <name>substrate</name>
    </ligand>
</feature>
<feature type="binding site" evidence="12">
    <location>
        <position position="106"/>
    </location>
    <ligand>
        <name>substrate</name>
    </ligand>
</feature>
<dbReference type="Proteomes" id="UP000598820">
    <property type="component" value="Unassembled WGS sequence"/>
</dbReference>
<evidence type="ECO:0000256" key="13">
    <source>
        <dbReference type="PIRSR" id="PIRSR605959-3"/>
    </source>
</evidence>
<dbReference type="Pfam" id="PF09298">
    <property type="entry name" value="FAA_hydrolase_N"/>
    <property type="match status" value="1"/>
</dbReference>
<proteinExistence type="predicted"/>
<dbReference type="InterPro" id="IPR011234">
    <property type="entry name" value="Fumarylacetoacetase-like_C"/>
</dbReference>
<accession>A0A926Y4C6</accession>
<feature type="domain" description="Fumarylacetoacetase N-terminal" evidence="15">
    <location>
        <begin position="2"/>
        <end position="96"/>
    </location>
</feature>
<dbReference type="EMBL" id="JACWZY010000018">
    <property type="protein sequence ID" value="MBD2702981.1"/>
    <property type="molecule type" value="Genomic_DNA"/>
</dbReference>
<dbReference type="InterPro" id="IPR036663">
    <property type="entry name" value="Fumarylacetoacetase_C_sf"/>
</dbReference>
<dbReference type="GO" id="GO:0006559">
    <property type="term" value="P:L-phenylalanine catabolic process"/>
    <property type="evidence" value="ECO:0007669"/>
    <property type="project" value="UniProtKB-KW"/>
</dbReference>
<feature type="binding site" evidence="13">
    <location>
        <position position="178"/>
    </location>
    <ligand>
        <name>Ca(2+)</name>
        <dbReference type="ChEBI" id="CHEBI:29108"/>
    </ligand>
</feature>
<keyword evidence="7 13" id="KW-0106">Calcium</keyword>
<feature type="binding site" evidence="13">
    <location>
        <position position="176"/>
    </location>
    <ligand>
        <name>Ca(2+)</name>
        <dbReference type="ChEBI" id="CHEBI:29108"/>
    </ligand>
</feature>
<evidence type="ECO:0000313" key="17">
    <source>
        <dbReference type="Proteomes" id="UP000598820"/>
    </source>
</evidence>
<evidence type="ECO:0000256" key="5">
    <source>
        <dbReference type="ARBA" id="ARBA00022723"/>
    </source>
</evidence>
<dbReference type="PANTHER" id="PTHR43069:SF2">
    <property type="entry name" value="FUMARYLACETOACETASE"/>
    <property type="match status" value="1"/>
</dbReference>
<protein>
    <recommendedName>
        <fullName evidence="4">fumarylacetoacetase</fullName>
        <ecNumber evidence="4">3.7.1.2</ecNumber>
    </recommendedName>
</protein>
<dbReference type="InterPro" id="IPR005959">
    <property type="entry name" value="Fumarylacetoacetase"/>
</dbReference>
<keyword evidence="10" id="KW-0585">Phenylalanine catabolism</keyword>
<feature type="binding site" evidence="12">
    <location>
        <position position="217"/>
    </location>
    <ligand>
        <name>substrate</name>
    </ligand>
</feature>
<keyword evidence="8 13" id="KW-0460">Magnesium</keyword>
<dbReference type="InterPro" id="IPR036462">
    <property type="entry name" value="Fumarylacetoacetase_N_sf"/>
</dbReference>
<evidence type="ECO:0000256" key="3">
    <source>
        <dbReference type="ARBA" id="ARBA00004782"/>
    </source>
</evidence>
<dbReference type="NCBIfam" id="TIGR01266">
    <property type="entry name" value="fum_ac_acetase"/>
    <property type="match status" value="1"/>
</dbReference>
<dbReference type="Gene3D" id="3.90.850.10">
    <property type="entry name" value="Fumarylacetoacetase-like, C-terminal domain"/>
    <property type="match status" value="1"/>
</dbReference>
<feature type="binding site" evidence="13">
    <location>
        <position position="210"/>
    </location>
    <ligand>
        <name>Ca(2+)</name>
        <dbReference type="ChEBI" id="CHEBI:29108"/>
    </ligand>
</feature>
<evidence type="ECO:0000256" key="8">
    <source>
        <dbReference type="ARBA" id="ARBA00022842"/>
    </source>
</evidence>
<comment type="cofactor">
    <cofactor evidence="2 13">
        <name>Mg(2+)</name>
        <dbReference type="ChEBI" id="CHEBI:18420"/>
    </cofactor>
</comment>
<feature type="binding site" evidence="12">
    <location>
        <position position="326"/>
    </location>
    <ligand>
        <name>substrate</name>
    </ligand>
</feature>
<evidence type="ECO:0000256" key="1">
    <source>
        <dbReference type="ARBA" id="ARBA00001913"/>
    </source>
</evidence>
<evidence type="ECO:0000256" key="6">
    <source>
        <dbReference type="ARBA" id="ARBA00022801"/>
    </source>
</evidence>
<evidence type="ECO:0000256" key="10">
    <source>
        <dbReference type="ARBA" id="ARBA00023232"/>
    </source>
</evidence>
<dbReference type="AlphaFoldDB" id="A0A926Y4C6"/>
<keyword evidence="5 13" id="KW-0479">Metal-binding</keyword>
<comment type="cofactor">
    <cofactor evidence="1 13">
        <name>Ca(2+)</name>
        <dbReference type="ChEBI" id="CHEBI:29108"/>
    </cofactor>
</comment>
<evidence type="ECO:0000259" key="14">
    <source>
        <dbReference type="Pfam" id="PF01557"/>
    </source>
</evidence>
<keyword evidence="17" id="KW-1185">Reference proteome</keyword>
<name>A0A926Y4C6_9BACT</name>
<dbReference type="Gene3D" id="2.30.30.230">
    <property type="entry name" value="Fumarylacetoacetase, N-terminal domain"/>
    <property type="match status" value="1"/>
</dbReference>
<dbReference type="GO" id="GO:0004334">
    <property type="term" value="F:fumarylacetoacetase activity"/>
    <property type="evidence" value="ECO:0007669"/>
    <property type="project" value="UniProtKB-EC"/>
</dbReference>
<feature type="binding site" evidence="13">
    <location>
        <position position="210"/>
    </location>
    <ligand>
        <name>Mg(2+)</name>
        <dbReference type="ChEBI" id="CHEBI:18420"/>
    </ligand>
</feature>
<dbReference type="GO" id="GO:1902000">
    <property type="term" value="P:homogentisate catabolic process"/>
    <property type="evidence" value="ECO:0007669"/>
    <property type="project" value="TreeGrafter"/>
</dbReference>
<evidence type="ECO:0000256" key="7">
    <source>
        <dbReference type="ARBA" id="ARBA00022837"/>
    </source>
</evidence>
<keyword evidence="9" id="KW-0828">Tyrosine catabolism</keyword>
<sequence length="397" mass="44310">MYGIFSYDIGSPRVGFKHGDYVLDLDVVALLGYFADVSVDTSIFAQPFLNDFIALGEPIHQAVWQRITTLLTDEQGFAEVRDQVFIHNSRVQMHLPIRIGDYTDFYAGIHHAENVGRMFRPDGDPLLPNYRHMPVAYHGRASSIVVSGMPIRRPEGQFLGPDKQPVFGPSQALDFELELGLIIGKSSTLGEPISVEEAEDYIFGVTLFNDWSARDIQRWEYQPLGPFLGKNFASSISAWVLPFEALEPFRIKGPVQEPVPLPYLQVQEPGHFYLALEVWLETENGERVCISTSNARHLYWNFAQMIAHHTVNGCNLNIGDVVATGTISGTEPDTFGSLLELSWNGQRPLNVSPTEIRTFLNDGDTITLRGYGLKNGVRTELGDVTGTIYTKSESANL</sequence>
<dbReference type="EC" id="3.7.1.2" evidence="4"/>
<feature type="binding site" evidence="12">
    <location>
        <position position="221"/>
    </location>
    <ligand>
        <name>substrate</name>
    </ligand>
</feature>